<evidence type="ECO:0000313" key="1">
    <source>
        <dbReference type="EMBL" id="ACY13805.1"/>
    </source>
</evidence>
<dbReference type="AlphaFoldDB" id="D0LTB0"/>
<gene>
    <name evidence="1" type="ordered locus">Hoch_1244</name>
</gene>
<name>D0LTB0_HALO1</name>
<proteinExistence type="predicted"/>
<keyword evidence="2" id="KW-1185">Reference proteome</keyword>
<evidence type="ECO:0000313" key="2">
    <source>
        <dbReference type="Proteomes" id="UP000001880"/>
    </source>
</evidence>
<accession>D0LTB0</accession>
<dbReference type="EMBL" id="CP001804">
    <property type="protein sequence ID" value="ACY13805.1"/>
    <property type="molecule type" value="Genomic_DNA"/>
</dbReference>
<dbReference type="Proteomes" id="UP000001880">
    <property type="component" value="Chromosome"/>
</dbReference>
<organism evidence="1 2">
    <name type="scientific">Haliangium ochraceum (strain DSM 14365 / JCM 11303 / SMP-2)</name>
    <dbReference type="NCBI Taxonomy" id="502025"/>
    <lineage>
        <taxon>Bacteria</taxon>
        <taxon>Pseudomonadati</taxon>
        <taxon>Myxococcota</taxon>
        <taxon>Polyangia</taxon>
        <taxon>Haliangiales</taxon>
        <taxon>Kofleriaceae</taxon>
        <taxon>Haliangium</taxon>
    </lineage>
</organism>
<protein>
    <submittedName>
        <fullName evidence="1">Uncharacterized protein</fullName>
    </submittedName>
</protein>
<dbReference type="KEGG" id="hoh:Hoch_1244"/>
<dbReference type="HOGENOM" id="CLU_2129971_0_0_7"/>
<reference evidence="1 2" key="1">
    <citation type="journal article" date="2010" name="Stand. Genomic Sci.">
        <title>Complete genome sequence of Haliangium ochraceum type strain (SMP-2).</title>
        <authorList>
            <consortium name="US DOE Joint Genome Institute (JGI-PGF)"/>
            <person name="Ivanova N."/>
            <person name="Daum C."/>
            <person name="Lang E."/>
            <person name="Abt B."/>
            <person name="Kopitz M."/>
            <person name="Saunders E."/>
            <person name="Lapidus A."/>
            <person name="Lucas S."/>
            <person name="Glavina Del Rio T."/>
            <person name="Nolan M."/>
            <person name="Tice H."/>
            <person name="Copeland A."/>
            <person name="Cheng J.F."/>
            <person name="Chen F."/>
            <person name="Bruce D."/>
            <person name="Goodwin L."/>
            <person name="Pitluck S."/>
            <person name="Mavromatis K."/>
            <person name="Pati A."/>
            <person name="Mikhailova N."/>
            <person name="Chen A."/>
            <person name="Palaniappan K."/>
            <person name="Land M."/>
            <person name="Hauser L."/>
            <person name="Chang Y.J."/>
            <person name="Jeffries C.D."/>
            <person name="Detter J.C."/>
            <person name="Brettin T."/>
            <person name="Rohde M."/>
            <person name="Goker M."/>
            <person name="Bristow J."/>
            <person name="Markowitz V."/>
            <person name="Eisen J.A."/>
            <person name="Hugenholtz P."/>
            <person name="Kyrpides N.C."/>
            <person name="Klenk H.P."/>
        </authorList>
    </citation>
    <scope>NUCLEOTIDE SEQUENCE [LARGE SCALE GENOMIC DNA]</scope>
    <source>
        <strain evidence="2">DSM 14365 / CIP 107738 / JCM 11303 / AJ 13395 / SMP-2</strain>
    </source>
</reference>
<sequence>MPATHAWGDASARRLAERSLGAIGLRVSMFVDRATIAPYHVPMVQPVVLFLSLALAAGCGPGSQDSDAKPTGTPTDPVEVCERLADVCRIDDSRLGVCTATSSGEGFLCASQH</sequence>